<dbReference type="Proteomes" id="UP000019460">
    <property type="component" value="Unassembled WGS sequence"/>
</dbReference>
<comment type="caution">
    <text evidence="2">The sequence shown here is derived from an EMBL/GenBank/DDBJ whole genome shotgun (WGS) entry which is preliminary data.</text>
</comment>
<evidence type="ECO:0000313" key="3">
    <source>
        <dbReference type="Proteomes" id="UP000019460"/>
    </source>
</evidence>
<protein>
    <submittedName>
        <fullName evidence="2">Uncharacterized protein</fullName>
    </submittedName>
</protein>
<gene>
    <name evidence="2" type="ORF">D779_2142</name>
</gene>
<feature type="compositionally biased region" description="Basic and acidic residues" evidence="1">
    <location>
        <begin position="9"/>
        <end position="25"/>
    </location>
</feature>
<dbReference type="EMBL" id="AONC01000036">
    <property type="protein sequence ID" value="EXJ14773.1"/>
    <property type="molecule type" value="Genomic_DNA"/>
</dbReference>
<reference evidence="2 3" key="1">
    <citation type="submission" date="2012-11" db="EMBL/GenBank/DDBJ databases">
        <title>Genome assembly of Thiorhodococcus sp. AK35.</title>
        <authorList>
            <person name="Nupur N."/>
            <person name="Khatri I."/>
            <person name="Subramanian S."/>
            <person name="Pinnaka A."/>
        </authorList>
    </citation>
    <scope>NUCLEOTIDE SEQUENCE [LARGE SCALE GENOMIC DNA]</scope>
    <source>
        <strain evidence="2 3">AK35</strain>
    </source>
</reference>
<evidence type="ECO:0000256" key="1">
    <source>
        <dbReference type="SAM" id="MobiDB-lite"/>
    </source>
</evidence>
<evidence type="ECO:0000313" key="2">
    <source>
        <dbReference type="EMBL" id="EXJ14773.1"/>
    </source>
</evidence>
<name>W9V5E8_9GAMM</name>
<proteinExistence type="predicted"/>
<accession>W9V5E8</accession>
<dbReference type="AlphaFoldDB" id="W9V5E8"/>
<feature type="region of interest" description="Disordered" evidence="1">
    <location>
        <begin position="1"/>
        <end position="28"/>
    </location>
</feature>
<keyword evidence="3" id="KW-1185">Reference proteome</keyword>
<organism evidence="2 3">
    <name type="scientific">Imhoffiella purpurea</name>
    <dbReference type="NCBI Taxonomy" id="1249627"/>
    <lineage>
        <taxon>Bacteria</taxon>
        <taxon>Pseudomonadati</taxon>
        <taxon>Pseudomonadota</taxon>
        <taxon>Gammaproteobacteria</taxon>
        <taxon>Chromatiales</taxon>
        <taxon>Chromatiaceae</taxon>
        <taxon>Imhoffiella</taxon>
    </lineage>
</organism>
<sequence>MVRPGIPAGDHDRANSTEPGIHDDLEGQDLAGYRITCRRIKTGTRTSDGPGCYKRDQNKSISNNITIF</sequence>